<dbReference type="InterPro" id="IPR035802">
    <property type="entry name" value="ENTH/VHS_tepsin"/>
</dbReference>
<dbReference type="GO" id="GO:0031410">
    <property type="term" value="C:cytoplasmic vesicle"/>
    <property type="evidence" value="ECO:0007669"/>
    <property type="project" value="UniProtKB-SubCell"/>
</dbReference>
<feature type="compositionally biased region" description="Polar residues" evidence="5">
    <location>
        <begin position="140"/>
        <end position="152"/>
    </location>
</feature>
<dbReference type="InterPro" id="IPR039273">
    <property type="entry name" value="TEPSIN"/>
</dbReference>
<keyword evidence="4" id="KW-0968">Cytoplasmic vesicle</keyword>
<protein>
    <submittedName>
        <fullName evidence="6">Protein MODIFIED TRANSPORT TO THE VACUOLE 1</fullName>
    </submittedName>
</protein>
<dbReference type="PANTHER" id="PTHR21514:SF0">
    <property type="entry name" value="AP-4 COMPLEX ACCESSORY SUBUNIT TEPSIN"/>
    <property type="match status" value="1"/>
</dbReference>
<proteinExistence type="predicted"/>
<evidence type="ECO:0000256" key="3">
    <source>
        <dbReference type="ARBA" id="ARBA00023034"/>
    </source>
</evidence>
<feature type="region of interest" description="Disordered" evidence="5">
    <location>
        <begin position="119"/>
        <end position="201"/>
    </location>
</feature>
<dbReference type="PANTHER" id="PTHR21514">
    <property type="entry name" value="AP-4 COMPLEX ACCESSORY SUBUNIT TEPSIN"/>
    <property type="match status" value="1"/>
</dbReference>
<evidence type="ECO:0000256" key="1">
    <source>
        <dbReference type="ARBA" id="ARBA00004541"/>
    </source>
</evidence>
<evidence type="ECO:0000256" key="2">
    <source>
        <dbReference type="ARBA" id="ARBA00004555"/>
    </source>
</evidence>
<evidence type="ECO:0000256" key="4">
    <source>
        <dbReference type="ARBA" id="ARBA00023329"/>
    </source>
</evidence>
<dbReference type="CDD" id="cd03572">
    <property type="entry name" value="ENTH_like_Tepsin"/>
    <property type="match status" value="1"/>
</dbReference>
<evidence type="ECO:0000256" key="5">
    <source>
        <dbReference type="SAM" id="MobiDB-lite"/>
    </source>
</evidence>
<evidence type="ECO:0000313" key="6">
    <source>
        <dbReference type="EMBL" id="KAL0396001.1"/>
    </source>
</evidence>
<comment type="subcellular location">
    <subcellularLocation>
        <location evidence="1">Cytoplasmic vesicle</location>
    </subcellularLocation>
    <subcellularLocation>
        <location evidence="2">Golgi apparatus</location>
    </subcellularLocation>
</comment>
<feature type="compositionally biased region" description="Polar residues" evidence="5">
    <location>
        <begin position="160"/>
        <end position="201"/>
    </location>
</feature>
<organism evidence="6">
    <name type="scientific">Sesamum calycinum</name>
    <dbReference type="NCBI Taxonomy" id="2727403"/>
    <lineage>
        <taxon>Eukaryota</taxon>
        <taxon>Viridiplantae</taxon>
        <taxon>Streptophyta</taxon>
        <taxon>Embryophyta</taxon>
        <taxon>Tracheophyta</taxon>
        <taxon>Spermatophyta</taxon>
        <taxon>Magnoliopsida</taxon>
        <taxon>eudicotyledons</taxon>
        <taxon>Gunneridae</taxon>
        <taxon>Pentapetalae</taxon>
        <taxon>asterids</taxon>
        <taxon>lamiids</taxon>
        <taxon>Lamiales</taxon>
        <taxon>Pedaliaceae</taxon>
        <taxon>Sesamum</taxon>
    </lineage>
</organism>
<dbReference type="GO" id="GO:0032588">
    <property type="term" value="C:trans-Golgi network membrane"/>
    <property type="evidence" value="ECO:0007669"/>
    <property type="project" value="TreeGrafter"/>
</dbReference>
<dbReference type="Gene3D" id="1.25.40.90">
    <property type="match status" value="1"/>
</dbReference>
<sequence>MFLQALRIIKYAVGKSGAEFRREMQRHSVAVRQLIHYKGQPDPFKGDALNKAVRETAQEALSLLFSSDDSAASTTESRLGSRIQGFGNTNYEMPSEDKKSFISEVVGIGSATIRQGLSSLRQSPSLRKTNDSGSYKVPNLQRSLTQETNCSDQYEGIDSPTETYDSSRFPNNAGSGTWGQHLNASQAETSGGDSGSTLWSQDSRGEIVGDYRDSWWRSATAYSGCTSYFPGGGLKIKCFVIRTCY</sequence>
<accession>A0AAW2SWR3</accession>
<dbReference type="InterPro" id="IPR008942">
    <property type="entry name" value="ENTH_VHS"/>
</dbReference>
<name>A0AAW2SWR3_9LAMI</name>
<comment type="caution">
    <text evidence="6">The sequence shown here is derived from an EMBL/GenBank/DDBJ whole genome shotgun (WGS) entry which is preliminary data.</text>
</comment>
<dbReference type="EMBL" id="JACGWM010000001">
    <property type="protein sequence ID" value="KAL0396001.1"/>
    <property type="molecule type" value="Genomic_DNA"/>
</dbReference>
<keyword evidence="3" id="KW-0333">Golgi apparatus</keyword>
<dbReference type="AlphaFoldDB" id="A0AAW2SWR3"/>
<gene>
    <name evidence="6" type="ORF">Scaly_0048500</name>
</gene>
<reference evidence="6" key="2">
    <citation type="journal article" date="2024" name="Plant">
        <title>Genomic evolution and insights into agronomic trait innovations of Sesamum species.</title>
        <authorList>
            <person name="Miao H."/>
            <person name="Wang L."/>
            <person name="Qu L."/>
            <person name="Liu H."/>
            <person name="Sun Y."/>
            <person name="Le M."/>
            <person name="Wang Q."/>
            <person name="Wei S."/>
            <person name="Zheng Y."/>
            <person name="Lin W."/>
            <person name="Duan Y."/>
            <person name="Cao H."/>
            <person name="Xiong S."/>
            <person name="Wang X."/>
            <person name="Wei L."/>
            <person name="Li C."/>
            <person name="Ma Q."/>
            <person name="Ju M."/>
            <person name="Zhao R."/>
            <person name="Li G."/>
            <person name="Mu C."/>
            <person name="Tian Q."/>
            <person name="Mei H."/>
            <person name="Zhang T."/>
            <person name="Gao T."/>
            <person name="Zhang H."/>
        </authorList>
    </citation>
    <scope>NUCLEOTIDE SEQUENCE</scope>
    <source>
        <strain evidence="6">KEN8</strain>
    </source>
</reference>
<feature type="compositionally biased region" description="Polar residues" evidence="5">
    <location>
        <begin position="119"/>
        <end position="133"/>
    </location>
</feature>
<reference evidence="6" key="1">
    <citation type="submission" date="2020-06" db="EMBL/GenBank/DDBJ databases">
        <authorList>
            <person name="Li T."/>
            <person name="Hu X."/>
            <person name="Zhang T."/>
            <person name="Song X."/>
            <person name="Zhang H."/>
            <person name="Dai N."/>
            <person name="Sheng W."/>
            <person name="Hou X."/>
            <person name="Wei L."/>
        </authorList>
    </citation>
    <scope>NUCLEOTIDE SEQUENCE</scope>
    <source>
        <strain evidence="6">KEN8</strain>
        <tissue evidence="6">Leaf</tissue>
    </source>
</reference>